<evidence type="ECO:0000256" key="1">
    <source>
        <dbReference type="SAM" id="MobiDB-lite"/>
    </source>
</evidence>
<comment type="caution">
    <text evidence="2">The sequence shown here is derived from an EMBL/GenBank/DDBJ whole genome shotgun (WGS) entry which is preliminary data.</text>
</comment>
<proteinExistence type="predicted"/>
<accession>A0A2T7PQV2</accession>
<dbReference type="AlphaFoldDB" id="A0A2T7PQV2"/>
<feature type="compositionally biased region" description="Polar residues" evidence="1">
    <location>
        <begin position="62"/>
        <end position="79"/>
    </location>
</feature>
<protein>
    <submittedName>
        <fullName evidence="2">Uncharacterized protein</fullName>
    </submittedName>
</protein>
<sequence length="110" mass="11921">MAATAAAASGGIIPMIDMDKDDNQWVRPRPKPRSSKQVTCHRLLHAGISEAPLTVMPLSRLTPGQGQQSSVTARESFSAPSEKRGNTLLLERAYVTPPLTFQHRCGKIAL</sequence>
<dbReference type="EMBL" id="PZQS01000002">
    <property type="protein sequence ID" value="PVD35795.1"/>
    <property type="molecule type" value="Genomic_DNA"/>
</dbReference>
<evidence type="ECO:0000313" key="3">
    <source>
        <dbReference type="Proteomes" id="UP000245119"/>
    </source>
</evidence>
<reference evidence="2 3" key="1">
    <citation type="submission" date="2018-04" db="EMBL/GenBank/DDBJ databases">
        <title>The genome of golden apple snail Pomacea canaliculata provides insight into stress tolerance and invasive adaptation.</title>
        <authorList>
            <person name="Liu C."/>
            <person name="Liu B."/>
            <person name="Ren Y."/>
            <person name="Zhang Y."/>
            <person name="Wang H."/>
            <person name="Li S."/>
            <person name="Jiang F."/>
            <person name="Yin L."/>
            <person name="Zhang G."/>
            <person name="Qian W."/>
            <person name="Fan W."/>
        </authorList>
    </citation>
    <scope>NUCLEOTIDE SEQUENCE [LARGE SCALE GENOMIC DNA]</scope>
    <source>
        <strain evidence="2">SZHN2017</strain>
        <tissue evidence="2">Muscle</tissue>
    </source>
</reference>
<organism evidence="2 3">
    <name type="scientific">Pomacea canaliculata</name>
    <name type="common">Golden apple snail</name>
    <dbReference type="NCBI Taxonomy" id="400727"/>
    <lineage>
        <taxon>Eukaryota</taxon>
        <taxon>Metazoa</taxon>
        <taxon>Spiralia</taxon>
        <taxon>Lophotrochozoa</taxon>
        <taxon>Mollusca</taxon>
        <taxon>Gastropoda</taxon>
        <taxon>Caenogastropoda</taxon>
        <taxon>Architaenioglossa</taxon>
        <taxon>Ampullarioidea</taxon>
        <taxon>Ampullariidae</taxon>
        <taxon>Pomacea</taxon>
    </lineage>
</organism>
<feature type="region of interest" description="Disordered" evidence="1">
    <location>
        <begin position="1"/>
        <end position="38"/>
    </location>
</feature>
<name>A0A2T7PQV2_POMCA</name>
<keyword evidence="3" id="KW-1185">Reference proteome</keyword>
<evidence type="ECO:0000313" key="2">
    <source>
        <dbReference type="EMBL" id="PVD35795.1"/>
    </source>
</evidence>
<gene>
    <name evidence="2" type="ORF">C0Q70_02759</name>
</gene>
<feature type="region of interest" description="Disordered" evidence="1">
    <location>
        <begin position="61"/>
        <end position="84"/>
    </location>
</feature>
<dbReference type="Proteomes" id="UP000245119">
    <property type="component" value="Linkage Group LG2"/>
</dbReference>